<dbReference type="AlphaFoldDB" id="A0A443SNF3"/>
<sequence length="104" mass="11751">MNPLAALFIFGEFPQRAAPVIERSVKSFLPDTPKNLLLRGDINKIPIIIGVNKDETSYFYPLIVRSYIPGDSSYHERTLVPKFLEATTPYTGAVKDRIMSPIMH</sequence>
<proteinExistence type="predicted"/>
<evidence type="ECO:0000313" key="1">
    <source>
        <dbReference type="EMBL" id="RWS29035.1"/>
    </source>
</evidence>
<dbReference type="SUPFAM" id="SSF53474">
    <property type="entry name" value="alpha/beta-Hydrolases"/>
    <property type="match status" value="1"/>
</dbReference>
<dbReference type="Proteomes" id="UP000288716">
    <property type="component" value="Unassembled WGS sequence"/>
</dbReference>
<dbReference type="OrthoDB" id="19653at2759"/>
<comment type="caution">
    <text evidence="1">The sequence shown here is derived from an EMBL/GenBank/DDBJ whole genome shotgun (WGS) entry which is preliminary data.</text>
</comment>
<dbReference type="EMBL" id="NCKV01001098">
    <property type="protein sequence ID" value="RWS29035.1"/>
    <property type="molecule type" value="Genomic_DNA"/>
</dbReference>
<dbReference type="InterPro" id="IPR029058">
    <property type="entry name" value="AB_hydrolase_fold"/>
</dbReference>
<gene>
    <name evidence="1" type="ORF">B4U80_04185</name>
</gene>
<name>A0A443SNF3_9ACAR</name>
<organism evidence="1 2">
    <name type="scientific">Leptotrombidium deliense</name>
    <dbReference type="NCBI Taxonomy" id="299467"/>
    <lineage>
        <taxon>Eukaryota</taxon>
        <taxon>Metazoa</taxon>
        <taxon>Ecdysozoa</taxon>
        <taxon>Arthropoda</taxon>
        <taxon>Chelicerata</taxon>
        <taxon>Arachnida</taxon>
        <taxon>Acari</taxon>
        <taxon>Acariformes</taxon>
        <taxon>Trombidiformes</taxon>
        <taxon>Prostigmata</taxon>
        <taxon>Anystina</taxon>
        <taxon>Parasitengona</taxon>
        <taxon>Trombiculoidea</taxon>
        <taxon>Trombiculidae</taxon>
        <taxon>Leptotrombidium</taxon>
    </lineage>
</organism>
<dbReference type="VEuPathDB" id="VectorBase:LDEU003006"/>
<reference evidence="1 2" key="1">
    <citation type="journal article" date="2018" name="Gigascience">
        <title>Genomes of trombidid mites reveal novel predicted allergens and laterally-transferred genes associated with secondary metabolism.</title>
        <authorList>
            <person name="Dong X."/>
            <person name="Chaisiri K."/>
            <person name="Xia D."/>
            <person name="Armstrong S.D."/>
            <person name="Fang Y."/>
            <person name="Donnelly M.J."/>
            <person name="Kadowaki T."/>
            <person name="McGarry J.W."/>
            <person name="Darby A.C."/>
            <person name="Makepeace B.L."/>
        </authorList>
    </citation>
    <scope>NUCLEOTIDE SEQUENCE [LARGE SCALE GENOMIC DNA]</scope>
    <source>
        <strain evidence="1">UoL-UT</strain>
    </source>
</reference>
<dbReference type="STRING" id="299467.A0A443SNF3"/>
<keyword evidence="2" id="KW-1185">Reference proteome</keyword>
<accession>A0A443SNF3</accession>
<feature type="non-terminal residue" evidence="1">
    <location>
        <position position="104"/>
    </location>
</feature>
<evidence type="ECO:0000313" key="2">
    <source>
        <dbReference type="Proteomes" id="UP000288716"/>
    </source>
</evidence>
<dbReference type="Gene3D" id="3.40.50.1820">
    <property type="entry name" value="alpha/beta hydrolase"/>
    <property type="match status" value="1"/>
</dbReference>
<protein>
    <submittedName>
        <fullName evidence="1">Esterase-like protein</fullName>
    </submittedName>
</protein>